<protein>
    <submittedName>
        <fullName evidence="2">PEP-CTERM sorting domain-containing protein</fullName>
    </submittedName>
</protein>
<feature type="chain" id="PRO_5037589241" evidence="1">
    <location>
        <begin position="23"/>
        <end position="301"/>
    </location>
</feature>
<gene>
    <name evidence="2" type="ORF">JIN84_00500</name>
</gene>
<keyword evidence="1" id="KW-0732">Signal</keyword>
<dbReference type="SUPFAM" id="SSF63829">
    <property type="entry name" value="Calcium-dependent phosphotriesterase"/>
    <property type="match status" value="1"/>
</dbReference>
<evidence type="ECO:0000256" key="1">
    <source>
        <dbReference type="SAM" id="SignalP"/>
    </source>
</evidence>
<evidence type="ECO:0000313" key="2">
    <source>
        <dbReference type="EMBL" id="MBK1814086.1"/>
    </source>
</evidence>
<dbReference type="EMBL" id="JAENIK010000001">
    <property type="protein sequence ID" value="MBK1814086.1"/>
    <property type="molecule type" value="Genomic_DNA"/>
</dbReference>
<dbReference type="AlphaFoldDB" id="A0A934V9S0"/>
<dbReference type="NCBIfam" id="TIGR02595">
    <property type="entry name" value="PEP_CTERM"/>
    <property type="match status" value="1"/>
</dbReference>
<keyword evidence="3" id="KW-1185">Reference proteome</keyword>
<sequence>MKSSYAKMIPLGFMMLTATVQSATVLEVAFSIQGGQLTWFAVDNPTLQGSISATGLPTNFAGNALAYDPGSQRLLFVDGETSANHTLYAVSLGGLVLQHGLEVTAPAAVNVGTIGFGVGRELYGGGFYNGSYYTLINGLDSLVKVDFASVGGNIQTSTTINLPGTNTMYLGDLAFDSDGDLWISGFNQDGVGGVNDDRLWHFSTADGSSFTNQGVINPAGTRFNGIFFDVSGQDLYGYRLASNNYGIINQSDGSSTTLYTGPPFNTGGDLSDGFLFDVVPEPSSAVLMMTGFALFAMRRRH</sequence>
<feature type="signal peptide" evidence="1">
    <location>
        <begin position="1"/>
        <end position="22"/>
    </location>
</feature>
<evidence type="ECO:0000313" key="3">
    <source>
        <dbReference type="Proteomes" id="UP000600139"/>
    </source>
</evidence>
<proteinExistence type="predicted"/>
<dbReference type="InterPro" id="IPR013424">
    <property type="entry name" value="Ice-binding_C"/>
</dbReference>
<reference evidence="2" key="1">
    <citation type="submission" date="2021-01" db="EMBL/GenBank/DDBJ databases">
        <title>Modified the classification status of verrucomicrobia.</title>
        <authorList>
            <person name="Feng X."/>
        </authorList>
    </citation>
    <scope>NUCLEOTIDE SEQUENCE</scope>
    <source>
        <strain evidence="2">JCM 18052</strain>
    </source>
</reference>
<name>A0A934V9S0_9BACT</name>
<organism evidence="2 3">
    <name type="scientific">Luteolibacter yonseiensis</name>
    <dbReference type="NCBI Taxonomy" id="1144680"/>
    <lineage>
        <taxon>Bacteria</taxon>
        <taxon>Pseudomonadati</taxon>
        <taxon>Verrucomicrobiota</taxon>
        <taxon>Verrucomicrobiia</taxon>
        <taxon>Verrucomicrobiales</taxon>
        <taxon>Verrucomicrobiaceae</taxon>
        <taxon>Luteolibacter</taxon>
    </lineage>
</organism>
<comment type="caution">
    <text evidence="2">The sequence shown here is derived from an EMBL/GenBank/DDBJ whole genome shotgun (WGS) entry which is preliminary data.</text>
</comment>
<dbReference type="Proteomes" id="UP000600139">
    <property type="component" value="Unassembled WGS sequence"/>
</dbReference>
<dbReference type="RefSeq" id="WP_200349051.1">
    <property type="nucleotide sequence ID" value="NZ_BAABHZ010000005.1"/>
</dbReference>
<accession>A0A934V9S0</accession>